<dbReference type="Proteomes" id="UP001501752">
    <property type="component" value="Unassembled WGS sequence"/>
</dbReference>
<feature type="region of interest" description="Disordered" evidence="1">
    <location>
        <begin position="20"/>
        <end position="76"/>
    </location>
</feature>
<protein>
    <submittedName>
        <fullName evidence="2">Uncharacterized protein</fullName>
    </submittedName>
</protein>
<evidence type="ECO:0000313" key="3">
    <source>
        <dbReference type="Proteomes" id="UP001501752"/>
    </source>
</evidence>
<name>A0ABP9EDM5_9ACTN</name>
<organism evidence="2 3">
    <name type="scientific">Kitasatospora terrestris</name>
    <dbReference type="NCBI Taxonomy" id="258051"/>
    <lineage>
        <taxon>Bacteria</taxon>
        <taxon>Bacillati</taxon>
        <taxon>Actinomycetota</taxon>
        <taxon>Actinomycetes</taxon>
        <taxon>Kitasatosporales</taxon>
        <taxon>Streptomycetaceae</taxon>
        <taxon>Kitasatospora</taxon>
    </lineage>
</organism>
<reference evidence="3" key="1">
    <citation type="journal article" date="2019" name="Int. J. Syst. Evol. Microbiol.">
        <title>The Global Catalogue of Microorganisms (GCM) 10K type strain sequencing project: providing services to taxonomists for standard genome sequencing and annotation.</title>
        <authorList>
            <consortium name="The Broad Institute Genomics Platform"/>
            <consortium name="The Broad Institute Genome Sequencing Center for Infectious Disease"/>
            <person name="Wu L."/>
            <person name="Ma J."/>
        </authorList>
    </citation>
    <scope>NUCLEOTIDE SEQUENCE [LARGE SCALE GENOMIC DNA]</scope>
    <source>
        <strain evidence="3">JCM 13006</strain>
    </source>
</reference>
<feature type="compositionally biased region" description="Basic and acidic residues" evidence="1">
    <location>
        <begin position="52"/>
        <end position="61"/>
    </location>
</feature>
<sequence>MVSIGSPLGIRDIGYRLVPPGDVIVSDRSPAPRVSPVRVPHAASPGTGEAEPAGRSEDRQEGPTGRPRRGDREEKP</sequence>
<feature type="compositionally biased region" description="Low complexity" evidence="1">
    <location>
        <begin position="26"/>
        <end position="43"/>
    </location>
</feature>
<gene>
    <name evidence="2" type="ORF">GCM10023235_63570</name>
</gene>
<evidence type="ECO:0000313" key="2">
    <source>
        <dbReference type="EMBL" id="GAA4875491.1"/>
    </source>
</evidence>
<accession>A0ABP9EDM5</accession>
<evidence type="ECO:0000256" key="1">
    <source>
        <dbReference type="SAM" id="MobiDB-lite"/>
    </source>
</evidence>
<comment type="caution">
    <text evidence="2">The sequence shown here is derived from an EMBL/GenBank/DDBJ whole genome shotgun (WGS) entry which is preliminary data.</text>
</comment>
<keyword evidence="3" id="KW-1185">Reference proteome</keyword>
<proteinExistence type="predicted"/>
<dbReference type="EMBL" id="BAABIS010000001">
    <property type="protein sequence ID" value="GAA4875491.1"/>
    <property type="molecule type" value="Genomic_DNA"/>
</dbReference>